<feature type="region of interest" description="Disordered" evidence="2">
    <location>
        <begin position="189"/>
        <end position="209"/>
    </location>
</feature>
<dbReference type="EMBL" id="OV651816">
    <property type="protein sequence ID" value="CAH1109762.1"/>
    <property type="molecule type" value="Genomic_DNA"/>
</dbReference>
<sequence length="232" mass="26282">MEEFKKLVCPRIGQKEKEKSGDGSSWKTYVFFKQLSFLMRCSANRETTSNFASGNSETAEAPKLKENDGFANKTATLIHKRKKNPSRTDDDLQIGELFKKSIEQRQKNEMVLDNDADRHFLLSFLPDFKKVPDDKKMDLKMVIIQSIKSAQLTTQAAFTPYNYIQPLTLHFSSPNPLPQQNVPTYSLSQHFSDYPSSATPSKSSRLTSSQRINILNPTLSPYSINSSSINNS</sequence>
<dbReference type="Pfam" id="PF02944">
    <property type="entry name" value="BESS"/>
    <property type="match status" value="1"/>
</dbReference>
<keyword evidence="5" id="KW-1185">Reference proteome</keyword>
<evidence type="ECO:0000256" key="1">
    <source>
        <dbReference type="PROSITE-ProRule" id="PRU00371"/>
    </source>
</evidence>
<dbReference type="GO" id="GO:0003677">
    <property type="term" value="F:DNA binding"/>
    <property type="evidence" value="ECO:0007669"/>
    <property type="project" value="InterPro"/>
</dbReference>
<feature type="domain" description="BESS" evidence="3">
    <location>
        <begin position="114"/>
        <end position="153"/>
    </location>
</feature>
<evidence type="ECO:0000256" key="2">
    <source>
        <dbReference type="SAM" id="MobiDB-lite"/>
    </source>
</evidence>
<proteinExistence type="predicted"/>
<evidence type="ECO:0000259" key="3">
    <source>
        <dbReference type="PROSITE" id="PS51031"/>
    </source>
</evidence>
<evidence type="ECO:0000313" key="4">
    <source>
        <dbReference type="EMBL" id="CAH1109762.1"/>
    </source>
</evidence>
<comment type="subcellular location">
    <subcellularLocation>
        <location evidence="1">Nucleus</location>
    </subcellularLocation>
</comment>
<name>A0A9P0GHU1_9CUCU</name>
<dbReference type="Proteomes" id="UP001153636">
    <property type="component" value="Chromosome 4"/>
</dbReference>
<dbReference type="InterPro" id="IPR004210">
    <property type="entry name" value="BESS_motif"/>
</dbReference>
<keyword evidence="1" id="KW-0539">Nucleus</keyword>
<dbReference type="PROSITE" id="PS51031">
    <property type="entry name" value="BESS"/>
    <property type="match status" value="1"/>
</dbReference>
<accession>A0A9P0GHU1</accession>
<organism evidence="4 5">
    <name type="scientific">Psylliodes chrysocephalus</name>
    <dbReference type="NCBI Taxonomy" id="3402493"/>
    <lineage>
        <taxon>Eukaryota</taxon>
        <taxon>Metazoa</taxon>
        <taxon>Ecdysozoa</taxon>
        <taxon>Arthropoda</taxon>
        <taxon>Hexapoda</taxon>
        <taxon>Insecta</taxon>
        <taxon>Pterygota</taxon>
        <taxon>Neoptera</taxon>
        <taxon>Endopterygota</taxon>
        <taxon>Coleoptera</taxon>
        <taxon>Polyphaga</taxon>
        <taxon>Cucujiformia</taxon>
        <taxon>Chrysomeloidea</taxon>
        <taxon>Chrysomelidae</taxon>
        <taxon>Galerucinae</taxon>
        <taxon>Alticini</taxon>
        <taxon>Psylliodes</taxon>
    </lineage>
</organism>
<gene>
    <name evidence="4" type="ORF">PSYICH_LOCUS10704</name>
</gene>
<protein>
    <recommendedName>
        <fullName evidence="3">BESS domain-containing protein</fullName>
    </recommendedName>
</protein>
<reference evidence="4" key="1">
    <citation type="submission" date="2022-01" db="EMBL/GenBank/DDBJ databases">
        <authorList>
            <person name="King R."/>
        </authorList>
    </citation>
    <scope>NUCLEOTIDE SEQUENCE</scope>
</reference>
<evidence type="ECO:0000313" key="5">
    <source>
        <dbReference type="Proteomes" id="UP001153636"/>
    </source>
</evidence>
<dbReference type="GO" id="GO:0005634">
    <property type="term" value="C:nucleus"/>
    <property type="evidence" value="ECO:0007669"/>
    <property type="project" value="UniProtKB-SubCell"/>
</dbReference>
<dbReference type="AlphaFoldDB" id="A0A9P0GHU1"/>
<dbReference type="OrthoDB" id="6628980at2759"/>